<dbReference type="EMBL" id="JABSTQ010011253">
    <property type="protein sequence ID" value="KAG0413483.1"/>
    <property type="molecule type" value="Genomic_DNA"/>
</dbReference>
<organism evidence="1 2">
    <name type="scientific">Ixodes persulcatus</name>
    <name type="common">Taiga tick</name>
    <dbReference type="NCBI Taxonomy" id="34615"/>
    <lineage>
        <taxon>Eukaryota</taxon>
        <taxon>Metazoa</taxon>
        <taxon>Ecdysozoa</taxon>
        <taxon>Arthropoda</taxon>
        <taxon>Chelicerata</taxon>
        <taxon>Arachnida</taxon>
        <taxon>Acari</taxon>
        <taxon>Parasitiformes</taxon>
        <taxon>Ixodida</taxon>
        <taxon>Ixodoidea</taxon>
        <taxon>Ixodidae</taxon>
        <taxon>Ixodinae</taxon>
        <taxon>Ixodes</taxon>
    </lineage>
</organism>
<name>A0AC60P234_IXOPE</name>
<comment type="caution">
    <text evidence="1">The sequence shown here is derived from an EMBL/GenBank/DDBJ whole genome shotgun (WGS) entry which is preliminary data.</text>
</comment>
<keyword evidence="2" id="KW-1185">Reference proteome</keyword>
<accession>A0AC60P234</accession>
<gene>
    <name evidence="1" type="ORF">HPB47_009361</name>
</gene>
<evidence type="ECO:0000313" key="2">
    <source>
        <dbReference type="Proteomes" id="UP000805193"/>
    </source>
</evidence>
<sequence length="98" mass="11652">MEDECGEDARLTPAQYREVYDTLKRVALEELKLSAGEYHWRFPSASKRKRETWRTFATRLESYVNIYVEARGVSPFKHLYELLVSDHAEGRVNRRSRE</sequence>
<protein>
    <submittedName>
        <fullName evidence="1">Uncharacterized protein</fullName>
    </submittedName>
</protein>
<feature type="non-terminal residue" evidence="1">
    <location>
        <position position="98"/>
    </location>
</feature>
<dbReference type="Proteomes" id="UP000805193">
    <property type="component" value="Unassembled WGS sequence"/>
</dbReference>
<proteinExistence type="predicted"/>
<reference evidence="1 2" key="1">
    <citation type="journal article" date="2020" name="Cell">
        <title>Large-Scale Comparative Analyses of Tick Genomes Elucidate Their Genetic Diversity and Vector Capacities.</title>
        <authorList>
            <consortium name="Tick Genome and Microbiome Consortium (TIGMIC)"/>
            <person name="Jia N."/>
            <person name="Wang J."/>
            <person name="Shi W."/>
            <person name="Du L."/>
            <person name="Sun Y."/>
            <person name="Zhan W."/>
            <person name="Jiang J.F."/>
            <person name="Wang Q."/>
            <person name="Zhang B."/>
            <person name="Ji P."/>
            <person name="Bell-Sakyi L."/>
            <person name="Cui X.M."/>
            <person name="Yuan T.T."/>
            <person name="Jiang B.G."/>
            <person name="Yang W.F."/>
            <person name="Lam T.T."/>
            <person name="Chang Q.C."/>
            <person name="Ding S.J."/>
            <person name="Wang X.J."/>
            <person name="Zhu J.G."/>
            <person name="Ruan X.D."/>
            <person name="Zhao L."/>
            <person name="Wei J.T."/>
            <person name="Ye R.Z."/>
            <person name="Que T.C."/>
            <person name="Du C.H."/>
            <person name="Zhou Y.H."/>
            <person name="Cheng J.X."/>
            <person name="Dai P.F."/>
            <person name="Guo W.B."/>
            <person name="Han X.H."/>
            <person name="Huang E.J."/>
            <person name="Li L.F."/>
            <person name="Wei W."/>
            <person name="Gao Y.C."/>
            <person name="Liu J.Z."/>
            <person name="Shao H.Z."/>
            <person name="Wang X."/>
            <person name="Wang C.C."/>
            <person name="Yang T.C."/>
            <person name="Huo Q.B."/>
            <person name="Li W."/>
            <person name="Chen H.Y."/>
            <person name="Chen S.E."/>
            <person name="Zhou L.G."/>
            <person name="Ni X.B."/>
            <person name="Tian J.H."/>
            <person name="Sheng Y."/>
            <person name="Liu T."/>
            <person name="Pan Y.S."/>
            <person name="Xia L.Y."/>
            <person name="Li J."/>
            <person name="Zhao F."/>
            <person name="Cao W.C."/>
        </authorList>
    </citation>
    <scope>NUCLEOTIDE SEQUENCE [LARGE SCALE GENOMIC DNA]</scope>
    <source>
        <strain evidence="1">Iper-2018</strain>
    </source>
</reference>
<evidence type="ECO:0000313" key="1">
    <source>
        <dbReference type="EMBL" id="KAG0413483.1"/>
    </source>
</evidence>